<evidence type="ECO:0000256" key="2">
    <source>
        <dbReference type="SAM" id="Phobius"/>
    </source>
</evidence>
<name>A0ABR9U708_9CYAN</name>
<evidence type="ECO:0000313" key="3">
    <source>
        <dbReference type="EMBL" id="MBE9142238.1"/>
    </source>
</evidence>
<keyword evidence="1" id="KW-0175">Coiled coil</keyword>
<dbReference type="Pfam" id="PF14362">
    <property type="entry name" value="DUF4407"/>
    <property type="match status" value="1"/>
</dbReference>
<dbReference type="InterPro" id="IPR025519">
    <property type="entry name" value="DUF4407"/>
</dbReference>
<comment type="caution">
    <text evidence="3">The sequence shown here is derived from an EMBL/GenBank/DDBJ whole genome shotgun (WGS) entry which is preliminary data.</text>
</comment>
<dbReference type="RefSeq" id="WP_193867936.1">
    <property type="nucleotide sequence ID" value="NZ_JADEWU010000004.1"/>
</dbReference>
<proteinExistence type="predicted"/>
<feature type="transmembrane region" description="Helical" evidence="2">
    <location>
        <begin position="126"/>
        <end position="150"/>
    </location>
</feature>
<accession>A0ABR9U708</accession>
<dbReference type="Proteomes" id="UP000640725">
    <property type="component" value="Unassembled WGS sequence"/>
</dbReference>
<organism evidence="3 4">
    <name type="scientific">Planktothrix mougeotii LEGE 06226</name>
    <dbReference type="NCBI Taxonomy" id="1828728"/>
    <lineage>
        <taxon>Bacteria</taxon>
        <taxon>Bacillati</taxon>
        <taxon>Cyanobacteriota</taxon>
        <taxon>Cyanophyceae</taxon>
        <taxon>Oscillatoriophycideae</taxon>
        <taxon>Oscillatoriales</taxon>
        <taxon>Microcoleaceae</taxon>
        <taxon>Planktothrix</taxon>
    </lineage>
</organism>
<evidence type="ECO:0000313" key="4">
    <source>
        <dbReference type="Proteomes" id="UP000640725"/>
    </source>
</evidence>
<sequence length="526" mass="60155">MGLAVLQTDWVSPKVDIKPMQNQKRDTKTSSPVQRIFWQCAGANEEILKKEQCATDRAKYASIGAIVLFISTLASFSMGYAIFVVFENIILSVVLGLLWGWGIRSLDRLFIISIKKKYRANFGEYLVGSVVQTITALPRLGLALVLGLVISKPLEIQIFNKELEAEIAKVNEVEIKNLRKKLYDDEMRALDIEKKRLENDIKLENEKRDKAHNEYICETRGTCGTGKPNEGPVALEIKKEVKRIDENIAKLGRQQQEVQQKIDEANNRLNKKIQQLKSKDDGADGLLKRIKTLENLGRVDPDIANINFFVTLIFILLETSPIFVKILSGYGPYDAIIEREELKTVGGTARGIKEAKHELELLDKLLKDKGMIRYEIYHLKKIKKIELKGNVDEAQRAQDTFDEIQEKVWETLQKQLNQILAEMAKDQGENLLEIRSKILIKMEKKIEEQLLQFTDEISLTGKELHEMLNKVKTDLLQEALSNRVRGITNEKIVQEVEQQVEEFKAQGFQIKQEINNENNGSNHKSN</sequence>
<gene>
    <name evidence="3" type="ORF">IQ236_03245</name>
</gene>
<evidence type="ECO:0000256" key="1">
    <source>
        <dbReference type="SAM" id="Coils"/>
    </source>
</evidence>
<feature type="coiled-coil region" evidence="1">
    <location>
        <begin position="156"/>
        <end position="279"/>
    </location>
</feature>
<keyword evidence="2" id="KW-1133">Transmembrane helix</keyword>
<keyword evidence="2" id="KW-0812">Transmembrane</keyword>
<keyword evidence="2" id="KW-0472">Membrane</keyword>
<reference evidence="3 4" key="1">
    <citation type="submission" date="2020-10" db="EMBL/GenBank/DDBJ databases">
        <authorList>
            <person name="Castelo-Branco R."/>
            <person name="Eusebio N."/>
            <person name="Adriana R."/>
            <person name="Vieira A."/>
            <person name="Brugerolle De Fraissinette N."/>
            <person name="Rezende De Castro R."/>
            <person name="Schneider M.P."/>
            <person name="Vasconcelos V."/>
            <person name="Leao P.N."/>
        </authorList>
    </citation>
    <scope>NUCLEOTIDE SEQUENCE [LARGE SCALE GENOMIC DNA]</scope>
    <source>
        <strain evidence="3 4">LEGE 06226</strain>
    </source>
</reference>
<keyword evidence="4" id="KW-1185">Reference proteome</keyword>
<protein>
    <submittedName>
        <fullName evidence="3">DUF4407 domain-containing protein</fullName>
    </submittedName>
</protein>
<feature type="transmembrane region" description="Helical" evidence="2">
    <location>
        <begin position="60"/>
        <end position="83"/>
    </location>
</feature>
<dbReference type="EMBL" id="JADEWU010000004">
    <property type="protein sequence ID" value="MBE9142238.1"/>
    <property type="molecule type" value="Genomic_DNA"/>
</dbReference>
<feature type="transmembrane region" description="Helical" evidence="2">
    <location>
        <begin position="89"/>
        <end position="106"/>
    </location>
</feature>